<feature type="domain" description="GATA-type" evidence="3">
    <location>
        <begin position="1646"/>
        <end position="1672"/>
    </location>
</feature>
<dbReference type="InterPro" id="IPR013088">
    <property type="entry name" value="Znf_NHR/GATA"/>
</dbReference>
<dbReference type="SMART" id="SM01314">
    <property type="entry name" value="SnAC"/>
    <property type="match status" value="1"/>
</dbReference>
<keyword evidence="1" id="KW-0863">Zinc-finger</keyword>
<dbReference type="PANTHER" id="PTHR46579">
    <property type="entry name" value="F5/8 TYPE C DOMAIN-CONTAINING PROTEIN-RELATED"/>
    <property type="match status" value="1"/>
</dbReference>
<reference evidence="4" key="1">
    <citation type="journal article" date="2020" name="Nat. Commun.">
        <title>Large-scale genome sequencing of mycorrhizal fungi provides insights into the early evolution of symbiotic traits.</title>
        <authorList>
            <person name="Miyauchi S."/>
            <person name="Kiss E."/>
            <person name="Kuo A."/>
            <person name="Drula E."/>
            <person name="Kohler A."/>
            <person name="Sanchez-Garcia M."/>
            <person name="Morin E."/>
            <person name="Andreopoulos B."/>
            <person name="Barry K.W."/>
            <person name="Bonito G."/>
            <person name="Buee M."/>
            <person name="Carver A."/>
            <person name="Chen C."/>
            <person name="Cichocki N."/>
            <person name="Clum A."/>
            <person name="Culley D."/>
            <person name="Crous P.W."/>
            <person name="Fauchery L."/>
            <person name="Girlanda M."/>
            <person name="Hayes R.D."/>
            <person name="Keri Z."/>
            <person name="LaButti K."/>
            <person name="Lipzen A."/>
            <person name="Lombard V."/>
            <person name="Magnuson J."/>
            <person name="Maillard F."/>
            <person name="Murat C."/>
            <person name="Nolan M."/>
            <person name="Ohm R.A."/>
            <person name="Pangilinan J."/>
            <person name="Pereira M.F."/>
            <person name="Perotto S."/>
            <person name="Peter M."/>
            <person name="Pfister S."/>
            <person name="Riley R."/>
            <person name="Sitrit Y."/>
            <person name="Stielow J.B."/>
            <person name="Szollosi G."/>
            <person name="Zifcakova L."/>
            <person name="Stursova M."/>
            <person name="Spatafora J.W."/>
            <person name="Tedersoo L."/>
            <person name="Vaario L.M."/>
            <person name="Yamada A."/>
            <person name="Yan M."/>
            <person name="Wang P."/>
            <person name="Xu J."/>
            <person name="Bruns T."/>
            <person name="Baldrian P."/>
            <person name="Vilgalys R."/>
            <person name="Dunand C."/>
            <person name="Henrissat B."/>
            <person name="Grigoriev I.V."/>
            <person name="Hibbett D."/>
            <person name="Nagy L.G."/>
            <person name="Martin F.M."/>
        </authorList>
    </citation>
    <scope>NUCLEOTIDE SEQUENCE</scope>
    <source>
        <strain evidence="4">UH-Tt-Lm1</strain>
    </source>
</reference>
<keyword evidence="5" id="KW-1185">Reference proteome</keyword>
<dbReference type="EMBL" id="WIUZ02000010">
    <property type="protein sequence ID" value="KAF9783280.1"/>
    <property type="molecule type" value="Genomic_DNA"/>
</dbReference>
<dbReference type="GO" id="GO:0043565">
    <property type="term" value="F:sequence-specific DNA binding"/>
    <property type="evidence" value="ECO:0007669"/>
    <property type="project" value="InterPro"/>
</dbReference>
<gene>
    <name evidence="4" type="ORF">BJ322DRAFT_1110163</name>
</gene>
<dbReference type="InterPro" id="IPR000679">
    <property type="entry name" value="Znf_GATA"/>
</dbReference>
<dbReference type="SMART" id="SM00401">
    <property type="entry name" value="ZnF_GATA"/>
    <property type="match status" value="1"/>
</dbReference>
<dbReference type="OrthoDB" id="3039677at2759"/>
<dbReference type="GO" id="GO:0006355">
    <property type="term" value="P:regulation of DNA-templated transcription"/>
    <property type="evidence" value="ECO:0007669"/>
    <property type="project" value="InterPro"/>
</dbReference>
<name>A0A9P6HBQ3_9AGAM</name>
<dbReference type="Proteomes" id="UP000736335">
    <property type="component" value="Unassembled WGS sequence"/>
</dbReference>
<sequence length="1773" mass="199399">MSGIFCTCKSHCAVYNHETGSYDGGQFIRRTTAFRHRLDDNRSATLDGFARHIASSVLNLDEAPGLGPVPPDPDTSILPSFQLTAFPSELTTLEGEIRDRISWTTTARPLVFAIDPVPDIPFENPLASSQYVPNDGAHALHPSNTNNIAFIENESRLYEILGSLRTDARAVDQEALDDLVDKVSTGLYRMMGHKECEWERQRSRAQVIAKGYTVVNTDKYLADDLPKEPAVLAALLTVLLMNLVFHLSRRATTVLLAGMRCMLLANGTSRDSDKLPHDPRTVLNRFDLDPHCSSFLQCPGCYALYPYNGTITSTLPELDKCTHRPTPTSPPCDVPLWEERQLGGKTNRAPRRKYIHQNLKEWVGRLLTRPGVEKLLREPCDKPETSVMEDIWDAPVLRNFKDIDSKPFFRDRPGELRLAFSLNADGFHPLHKLEAKQTLSCTAVYMVVLNFPPHLRYLFRNMYLAGVIPGPGKPSLDQINHVLSLLVLELLEFWKGVFYTLTHASVSGLLTKGALIPLVCDMLAARQLCGLGSATSTWFCTFCLLTIQEIENLDKDSWPPRDLGEQIKQAERWRDCESEADRAATFKACGVRWSVLLDLPYWNPILFSVVDSMHAAYLGLFHSHCRKVWQIDVSIEGGDGTLIKQNKSTPRPDDRVLSRWLNTIRDTEQDLLDDKLSRKCPKEILWQICVDNNIRSAGTRKQLIKNVVKWRSCVDPDSISWPEESEPDESAESTKTSDIEEIETDFLQEVKKANEAFEEHKTSERGLGRIKKPILRAMCQSRGLEVEDRDKTDLLVGRLMAWRDLNIPIPQEPVRESREVLGRKILGEVWDDMTRTELPSWMSSAPRNWGTATRGKLTADQWKVIATVHLPITLMRMWGAPQEGRKFLMLCNFMDLNAAVQLANQRVVTENHVQDYEVLILRYLSGMVTLFKDTPLQPIHHVSVHAGEFLRLFGPTHSVRTPGFERFNEKLGSQNTNKKSGELEATFTMTACRTANLEWLMQGHGLRDSVLPLVEAFSRVSNEDHRGTRLADEANFPPSKPPKFVTLNPRTHSLLIQLIPMGSNFSYTSEVLELEKVSIYGVIYASEKSLPRDSNIIFRRPGGSSERVGRIKSIFQPRYQPGTTFLAVSQYHLIASSDERNVYRRFGFAGGLLYDAEEDGGLLVIRSEDVICHFAKTVLEPKEDKLVHALPLNTAVTLLYFLPQVSRTKTKSQVGRETATGTKADDKFYISQCPHLAVSVQDEDEEALAIDRVLHGQNVTGKTAKTIEVDKLRFLEKDLTRSGTLERGSFGEIEIVSILLSAADQGDDNEEAGDTNDEGINGILARSEEEAVLFREMDIRGSAKLRKRGRHLLPLVRLEELPDCYRADEPFEIADVVDEIEGRGRHRRTVVNHNDGLDDEQWAVALEDGEDANEVADRIHQFSVETSQEVPSTKEKTNNAFNGRFKPAAKRALAGSAANFSDKFLTAERLLPTDRKAHRREHSNVQELRDNLILASLCSNNIELEVIGLEAPGLKRYDPTDMIQQPVAEKDARRCLRDCFQSEVVDMKPVASPTASLFSDVYSSIRLTPTTDELPPLSTAETKANERSSWSVKTQNARSSNAPHGSLTSSWLDTPFLAQRRPLGYHRSTDRVDPNIDCRGFPQRDNCHATATPLWRKADEGETVRNACSLRYSKTINHSSLVSLLTLYSNADSTGSRAPSPLLYPTIPHTRSHTWLGWLLLSLAILFHAHPDGPSKSSFHDLVTRGKADGFPAPCSFSNEVQPVSIPRRNKLW</sequence>
<reference evidence="4" key="2">
    <citation type="submission" date="2020-11" db="EMBL/GenBank/DDBJ databases">
        <authorList>
            <consortium name="DOE Joint Genome Institute"/>
            <person name="Kuo A."/>
            <person name="Miyauchi S."/>
            <person name="Kiss E."/>
            <person name="Drula E."/>
            <person name="Kohler A."/>
            <person name="Sanchez-Garcia M."/>
            <person name="Andreopoulos B."/>
            <person name="Barry K.W."/>
            <person name="Bonito G."/>
            <person name="Buee M."/>
            <person name="Carver A."/>
            <person name="Chen C."/>
            <person name="Cichocki N."/>
            <person name="Clum A."/>
            <person name="Culley D."/>
            <person name="Crous P.W."/>
            <person name="Fauchery L."/>
            <person name="Girlanda M."/>
            <person name="Hayes R."/>
            <person name="Keri Z."/>
            <person name="Labutti K."/>
            <person name="Lipzen A."/>
            <person name="Lombard V."/>
            <person name="Magnuson J."/>
            <person name="Maillard F."/>
            <person name="Morin E."/>
            <person name="Murat C."/>
            <person name="Nolan M."/>
            <person name="Ohm R."/>
            <person name="Pangilinan J."/>
            <person name="Pereira M."/>
            <person name="Perotto S."/>
            <person name="Peter M."/>
            <person name="Riley R."/>
            <person name="Sitrit Y."/>
            <person name="Stielow B."/>
            <person name="Szollosi G."/>
            <person name="Zifcakova L."/>
            <person name="Stursova M."/>
            <person name="Spatafora J.W."/>
            <person name="Tedersoo L."/>
            <person name="Vaario L.-M."/>
            <person name="Yamada A."/>
            <person name="Yan M."/>
            <person name="Wang P."/>
            <person name="Xu J."/>
            <person name="Bruns T."/>
            <person name="Baldrian P."/>
            <person name="Vilgalys R."/>
            <person name="Henrissat B."/>
            <person name="Grigoriev I.V."/>
            <person name="Hibbett D."/>
            <person name="Nagy L.G."/>
            <person name="Martin F.M."/>
        </authorList>
    </citation>
    <scope>NUCLEOTIDE SEQUENCE</scope>
    <source>
        <strain evidence="4">UH-Tt-Lm1</strain>
    </source>
</reference>
<feature type="region of interest" description="Disordered" evidence="2">
    <location>
        <begin position="1570"/>
        <end position="1590"/>
    </location>
</feature>
<keyword evidence="1" id="KW-0862">Zinc</keyword>
<feature type="region of interest" description="Disordered" evidence="2">
    <location>
        <begin position="718"/>
        <end position="739"/>
    </location>
</feature>
<accession>A0A9P6HBQ3</accession>
<dbReference type="GO" id="GO:0042393">
    <property type="term" value="F:histone binding"/>
    <property type="evidence" value="ECO:0007669"/>
    <property type="project" value="InterPro"/>
</dbReference>
<dbReference type="PROSITE" id="PS50114">
    <property type="entry name" value="GATA_ZN_FINGER_2"/>
    <property type="match status" value="1"/>
</dbReference>
<evidence type="ECO:0000313" key="4">
    <source>
        <dbReference type="EMBL" id="KAF9783280.1"/>
    </source>
</evidence>
<proteinExistence type="predicted"/>
<evidence type="ECO:0000256" key="2">
    <source>
        <dbReference type="SAM" id="MobiDB-lite"/>
    </source>
</evidence>
<evidence type="ECO:0000256" key="1">
    <source>
        <dbReference type="PROSITE-ProRule" id="PRU00094"/>
    </source>
</evidence>
<feature type="compositionally biased region" description="Polar residues" evidence="2">
    <location>
        <begin position="1579"/>
        <end position="1590"/>
    </location>
</feature>
<dbReference type="Gene3D" id="3.30.50.10">
    <property type="entry name" value="Erythroid Transcription Factor GATA-1, subunit A"/>
    <property type="match status" value="1"/>
</dbReference>
<dbReference type="InterPro" id="IPR029295">
    <property type="entry name" value="SnAC"/>
</dbReference>
<evidence type="ECO:0000259" key="3">
    <source>
        <dbReference type="PROSITE" id="PS50114"/>
    </source>
</evidence>
<keyword evidence="1" id="KW-0479">Metal-binding</keyword>
<dbReference type="GO" id="GO:0008270">
    <property type="term" value="F:zinc ion binding"/>
    <property type="evidence" value="ECO:0007669"/>
    <property type="project" value="UniProtKB-KW"/>
</dbReference>
<dbReference type="PANTHER" id="PTHR46579:SF1">
    <property type="entry name" value="F5_8 TYPE C DOMAIN-CONTAINING PROTEIN"/>
    <property type="match status" value="1"/>
</dbReference>
<dbReference type="InterPro" id="IPR004242">
    <property type="entry name" value="Transposase_21"/>
</dbReference>
<evidence type="ECO:0000313" key="5">
    <source>
        <dbReference type="Proteomes" id="UP000736335"/>
    </source>
</evidence>
<comment type="caution">
    <text evidence="4">The sequence shown here is derived from an EMBL/GenBank/DDBJ whole genome shotgun (WGS) entry which is preliminary data.</text>
</comment>
<protein>
    <recommendedName>
        <fullName evidence="3">GATA-type domain-containing protein</fullName>
    </recommendedName>
</protein>
<organism evidence="4 5">
    <name type="scientific">Thelephora terrestris</name>
    <dbReference type="NCBI Taxonomy" id="56493"/>
    <lineage>
        <taxon>Eukaryota</taxon>
        <taxon>Fungi</taxon>
        <taxon>Dikarya</taxon>
        <taxon>Basidiomycota</taxon>
        <taxon>Agaricomycotina</taxon>
        <taxon>Agaricomycetes</taxon>
        <taxon>Thelephorales</taxon>
        <taxon>Thelephoraceae</taxon>
        <taxon>Thelephora</taxon>
    </lineage>
</organism>
<dbReference type="Pfam" id="PF02992">
    <property type="entry name" value="Transposase_21"/>
    <property type="match status" value="1"/>
</dbReference>